<keyword evidence="3" id="KW-1185">Reference proteome</keyword>
<keyword evidence="1" id="KW-1133">Transmembrane helix</keyword>
<feature type="transmembrane region" description="Helical" evidence="1">
    <location>
        <begin position="41"/>
        <end position="66"/>
    </location>
</feature>
<sequence>MFRSPLTDYDTWACLTPGFLLLAAGDHVLRLGWIWRDTWTTVGAVFAIACAYVVGHACASLASLIVERGLVHRILKPPSVVLLNPDAGPK</sequence>
<dbReference type="RefSeq" id="WP_211869450.1">
    <property type="nucleotide sequence ID" value="NZ_JAAEDI010000014.1"/>
</dbReference>
<name>A0ABS5EIC0_9PROT</name>
<proteinExistence type="predicted"/>
<comment type="caution">
    <text evidence="2">The sequence shown here is derived from an EMBL/GenBank/DDBJ whole genome shotgun (WGS) entry which is preliminary data.</text>
</comment>
<feature type="transmembrane region" description="Helical" evidence="1">
    <location>
        <begin position="12"/>
        <end position="35"/>
    </location>
</feature>
<gene>
    <name evidence="2" type="ORF">GXW78_13975</name>
</gene>
<accession>A0ABS5EIC0</accession>
<dbReference type="Proteomes" id="UP000698752">
    <property type="component" value="Unassembled WGS sequence"/>
</dbReference>
<dbReference type="EMBL" id="JAAEDI010000014">
    <property type="protein sequence ID" value="MBR0650779.1"/>
    <property type="molecule type" value="Genomic_DNA"/>
</dbReference>
<keyword evidence="1" id="KW-0472">Membrane</keyword>
<evidence type="ECO:0000313" key="2">
    <source>
        <dbReference type="EMBL" id="MBR0650779.1"/>
    </source>
</evidence>
<evidence type="ECO:0000256" key="1">
    <source>
        <dbReference type="SAM" id="Phobius"/>
    </source>
</evidence>
<protein>
    <submittedName>
        <fullName evidence="2">Uncharacterized protein</fullName>
    </submittedName>
</protein>
<reference evidence="3" key="1">
    <citation type="journal article" date="2021" name="Syst. Appl. Microbiol.">
        <title>Roseomonas hellenica sp. nov., isolated from roots of wild-growing Alkanna tinctoria.</title>
        <authorList>
            <person name="Rat A."/>
            <person name="Naranjo H.D."/>
            <person name="Lebbe L."/>
            <person name="Cnockaert M."/>
            <person name="Krigas N."/>
            <person name="Grigoriadou K."/>
            <person name="Maloupa E."/>
            <person name="Willems A."/>
        </authorList>
    </citation>
    <scope>NUCLEOTIDE SEQUENCE [LARGE SCALE GENOMIC DNA]</scope>
    <source>
        <strain evidence="3">LMG 31159</strain>
    </source>
</reference>
<organism evidence="2 3">
    <name type="scientific">Neoroseomonas terrae</name>
    <dbReference type="NCBI Taxonomy" id="424799"/>
    <lineage>
        <taxon>Bacteria</taxon>
        <taxon>Pseudomonadati</taxon>
        <taxon>Pseudomonadota</taxon>
        <taxon>Alphaproteobacteria</taxon>
        <taxon>Acetobacterales</taxon>
        <taxon>Acetobacteraceae</taxon>
        <taxon>Neoroseomonas</taxon>
    </lineage>
</organism>
<keyword evidence="1" id="KW-0812">Transmembrane</keyword>
<evidence type="ECO:0000313" key="3">
    <source>
        <dbReference type="Proteomes" id="UP000698752"/>
    </source>
</evidence>